<protein>
    <submittedName>
        <fullName evidence="3">Uncharacterized protein</fullName>
    </submittedName>
</protein>
<gene>
    <name evidence="3" type="ORF">UFOVP1296_19</name>
    <name evidence="1" type="ORF">UFOVP471_75</name>
    <name evidence="2" type="ORF">UFOVP890_19</name>
</gene>
<proteinExistence type="predicted"/>
<evidence type="ECO:0000313" key="3">
    <source>
        <dbReference type="EMBL" id="CAB4195540.1"/>
    </source>
</evidence>
<dbReference type="EMBL" id="LR797240">
    <property type="protein sequence ID" value="CAB4195540.1"/>
    <property type="molecule type" value="Genomic_DNA"/>
</dbReference>
<name>A0A6J5RDH5_9CAUD</name>
<evidence type="ECO:0000313" key="1">
    <source>
        <dbReference type="EMBL" id="CAB4144865.1"/>
    </source>
</evidence>
<reference evidence="3" key="1">
    <citation type="submission" date="2020-05" db="EMBL/GenBank/DDBJ databases">
        <authorList>
            <person name="Chiriac C."/>
            <person name="Salcher M."/>
            <person name="Ghai R."/>
            <person name="Kavagutti S V."/>
        </authorList>
    </citation>
    <scope>NUCLEOTIDE SEQUENCE</scope>
</reference>
<dbReference type="EMBL" id="LR796845">
    <property type="protein sequence ID" value="CAB4169362.1"/>
    <property type="molecule type" value="Genomic_DNA"/>
</dbReference>
<organism evidence="3">
    <name type="scientific">uncultured Caudovirales phage</name>
    <dbReference type="NCBI Taxonomy" id="2100421"/>
    <lineage>
        <taxon>Viruses</taxon>
        <taxon>Duplodnaviria</taxon>
        <taxon>Heunggongvirae</taxon>
        <taxon>Uroviricota</taxon>
        <taxon>Caudoviricetes</taxon>
        <taxon>Peduoviridae</taxon>
        <taxon>Maltschvirus</taxon>
        <taxon>Maltschvirus maltsch</taxon>
    </lineage>
</organism>
<accession>A0A6J5RDH5</accession>
<dbReference type="EMBL" id="LR796438">
    <property type="protein sequence ID" value="CAB4144865.1"/>
    <property type="molecule type" value="Genomic_DNA"/>
</dbReference>
<sequence length="389" mass="44210">MTNKLTAEVLLHRLEALKESVAHLAKIAAKVEAPAPEIVIVDRYEKPYHDDETGADIIETWLKIEILHAYPVLEGDWKFVAAIDHIAEGVNITRIAPDFRDQDFSHLQQAESKCDHCKVNRNRNHTFLFQDSEGKMMQVGSTCMTDFLGHHLKFQWLEWIDEFSDDQSIFGRSSGGGLRFSVLDLLVAAHRLISVHGFHKADSESPTKSMMINLLRSPRFFPDIPNITDEGMAEIKAAIEWVKNEDYSSEYISNLKTVIEHDLTEPRYHGLIASLLTAHSRHLGLLIERAAREEEVKVPVVTGEKVQITGTVVHVDLKETEWGYREVMTVKDDRGFKVWGTRPAKISDCSIGDKVTFIANIEASTEDECFGFYKRPTKVTIEYINNPLH</sequence>
<evidence type="ECO:0000313" key="2">
    <source>
        <dbReference type="EMBL" id="CAB4169362.1"/>
    </source>
</evidence>